<name>A0A6J5MR71_9CAUD</name>
<accession>A0A6J5MR71</accession>
<protein>
    <submittedName>
        <fullName evidence="1">Uncharacterized protein</fullName>
    </submittedName>
</protein>
<evidence type="ECO:0000313" key="1">
    <source>
        <dbReference type="EMBL" id="CAB4147500.1"/>
    </source>
</evidence>
<proteinExistence type="predicted"/>
<dbReference type="EMBL" id="LR796486">
    <property type="protein sequence ID" value="CAB4147500.1"/>
    <property type="molecule type" value="Genomic_DNA"/>
</dbReference>
<reference evidence="1" key="1">
    <citation type="submission" date="2020-04" db="EMBL/GenBank/DDBJ databases">
        <authorList>
            <person name="Chiriac C."/>
            <person name="Salcher M."/>
            <person name="Ghai R."/>
            <person name="Kavagutti S V."/>
        </authorList>
    </citation>
    <scope>NUCLEOTIDE SEQUENCE</scope>
</reference>
<sequence length="149" mass="16729">MNCPKATHDIKENLKNRDWAFQNVGYGPANPEEPNKVFWADRAKEWNTTTDQAKTMRCGNCAAFIQTSEMMECIRKGIDAEKDSYAEDVIDSAGLGYCELFDFKCAASRTCSSWLVGGPITDDESEEEEASLEYSDPFKNSIKSSIEEL</sequence>
<organism evidence="1">
    <name type="scientific">uncultured Caudovirales phage</name>
    <dbReference type="NCBI Taxonomy" id="2100421"/>
    <lineage>
        <taxon>Viruses</taxon>
        <taxon>Duplodnaviria</taxon>
        <taxon>Heunggongvirae</taxon>
        <taxon>Uroviricota</taxon>
        <taxon>Caudoviricetes</taxon>
        <taxon>Peduoviridae</taxon>
        <taxon>Maltschvirus</taxon>
        <taxon>Maltschvirus maltsch</taxon>
    </lineage>
</organism>
<gene>
    <name evidence="1" type="ORF">UFOVP507_31</name>
</gene>